<dbReference type="Proteomes" id="UP000030693">
    <property type="component" value="Unassembled WGS sequence"/>
</dbReference>
<protein>
    <submittedName>
        <fullName evidence="9">Uncharacterized protein</fullName>
    </submittedName>
</protein>
<dbReference type="RefSeq" id="XP_009494453.1">
    <property type="nucleotide sequence ID" value="XM_009496178.1"/>
</dbReference>
<dbReference type="OrthoDB" id="432685at2759"/>
<feature type="chain" id="PRO_5001570942" evidence="8">
    <location>
        <begin position="35"/>
        <end position="497"/>
    </location>
</feature>
<organism evidence="9">
    <name type="scientific">Fonticula alba</name>
    <name type="common">Slime mold</name>
    <dbReference type="NCBI Taxonomy" id="691883"/>
    <lineage>
        <taxon>Eukaryota</taxon>
        <taxon>Rotosphaerida</taxon>
        <taxon>Fonticulaceae</taxon>
        <taxon>Fonticula</taxon>
    </lineage>
</organism>
<feature type="signal peptide" evidence="8">
    <location>
        <begin position="1"/>
        <end position="34"/>
    </location>
</feature>
<feature type="transmembrane region" description="Helical" evidence="7">
    <location>
        <begin position="210"/>
        <end position="232"/>
    </location>
</feature>
<feature type="compositionally biased region" description="Low complexity" evidence="6">
    <location>
        <begin position="470"/>
        <end position="497"/>
    </location>
</feature>
<comment type="similarity">
    <text evidence="2">Belongs to the UPF0014 family.</text>
</comment>
<keyword evidence="5 7" id="KW-0472">Membrane</keyword>
<dbReference type="AlphaFoldDB" id="A0A058ZAG6"/>
<feature type="transmembrane region" description="Helical" evidence="7">
    <location>
        <begin position="339"/>
        <end position="367"/>
    </location>
</feature>
<evidence type="ECO:0000256" key="3">
    <source>
        <dbReference type="ARBA" id="ARBA00022692"/>
    </source>
</evidence>
<feature type="transmembrane region" description="Helical" evidence="7">
    <location>
        <begin position="295"/>
        <end position="319"/>
    </location>
</feature>
<feature type="transmembrane region" description="Helical" evidence="7">
    <location>
        <begin position="151"/>
        <end position="174"/>
    </location>
</feature>
<dbReference type="PANTHER" id="PTHR30028">
    <property type="entry name" value="UPF0014 INNER MEMBRANE PROTEIN YBBM-RELATED"/>
    <property type="match status" value="1"/>
</dbReference>
<evidence type="ECO:0000313" key="10">
    <source>
        <dbReference type="Proteomes" id="UP000030693"/>
    </source>
</evidence>
<dbReference type="PANTHER" id="PTHR30028:SF0">
    <property type="entry name" value="PROTEIN ALUMINUM SENSITIVE 3"/>
    <property type="match status" value="1"/>
</dbReference>
<evidence type="ECO:0000256" key="1">
    <source>
        <dbReference type="ARBA" id="ARBA00004141"/>
    </source>
</evidence>
<dbReference type="GO" id="GO:0005886">
    <property type="term" value="C:plasma membrane"/>
    <property type="evidence" value="ECO:0007669"/>
    <property type="project" value="TreeGrafter"/>
</dbReference>
<evidence type="ECO:0000256" key="8">
    <source>
        <dbReference type="SAM" id="SignalP"/>
    </source>
</evidence>
<keyword evidence="8" id="KW-0732">Signal</keyword>
<sequence>MAPPRHKTGSPATALALVAAVLVAVSWLLAVVAGAPGPDFGAYADPLEKSLNGQVISTSASYALRVLTETRSRRAIGDSNWPVPGPAPALLETSLLQLSSASSALSASGSTDPNCPPSGEVVVTWTGVGISASVLIINILLSVAFGLKLHFGVIVSAIRCALQLTLMGFILTPVLEEDNIYMVFGLTSLLMLLASLETTFNKGPRRIKNMFWIVAGSIVLSNLSCSIFGTVLSLGASPFWEPALFVPTVGMMVGNSMAAVALGVHHVLDSAEKDRQRLEWHLALGASRWETAQPLVVAALRIAMLPTLNAMSVMGLISIPGTMTGQILAGADPMNAARYQQVIMFLMTASTMLSVTGAVTAVAMTLFDKSHRLRLDRITTRPLWPTRMARWIGQRVFNRRPAEQGPDSRSSYAPLTTERSHSSGSLVVDTGHPAHPVDPAVCANPHCPGRSETCRPDTGVACDAEPIPVPSRSRSSSRLSHGPTSPSSSVGSNEHTW</sequence>
<feature type="region of interest" description="Disordered" evidence="6">
    <location>
        <begin position="452"/>
        <end position="497"/>
    </location>
</feature>
<keyword evidence="10" id="KW-1185">Reference proteome</keyword>
<dbReference type="Pfam" id="PF03649">
    <property type="entry name" value="UPF0014"/>
    <property type="match status" value="1"/>
</dbReference>
<dbReference type="EMBL" id="KB932203">
    <property type="protein sequence ID" value="KCV71330.1"/>
    <property type="molecule type" value="Genomic_DNA"/>
</dbReference>
<comment type="subcellular location">
    <subcellularLocation>
        <location evidence="1">Membrane</location>
        <topology evidence="1">Multi-pass membrane protein</topology>
    </subcellularLocation>
</comment>
<evidence type="ECO:0000256" key="5">
    <source>
        <dbReference type="ARBA" id="ARBA00023136"/>
    </source>
</evidence>
<proteinExistence type="inferred from homology"/>
<feature type="transmembrane region" description="Helical" evidence="7">
    <location>
        <begin position="122"/>
        <end position="144"/>
    </location>
</feature>
<dbReference type="eggNOG" id="ENOG502RHEJ">
    <property type="taxonomic scope" value="Eukaryota"/>
</dbReference>
<evidence type="ECO:0000256" key="6">
    <source>
        <dbReference type="SAM" id="MobiDB-lite"/>
    </source>
</evidence>
<accession>A0A058ZAG6</accession>
<feature type="transmembrane region" description="Helical" evidence="7">
    <location>
        <begin position="244"/>
        <end position="268"/>
    </location>
</feature>
<evidence type="ECO:0000313" key="9">
    <source>
        <dbReference type="EMBL" id="KCV71330.1"/>
    </source>
</evidence>
<name>A0A058ZAG6_FONAL</name>
<keyword evidence="4 7" id="KW-1133">Transmembrane helix</keyword>
<feature type="transmembrane region" description="Helical" evidence="7">
    <location>
        <begin position="180"/>
        <end position="198"/>
    </location>
</feature>
<evidence type="ECO:0000256" key="7">
    <source>
        <dbReference type="SAM" id="Phobius"/>
    </source>
</evidence>
<evidence type="ECO:0000256" key="2">
    <source>
        <dbReference type="ARBA" id="ARBA00005268"/>
    </source>
</evidence>
<dbReference type="InterPro" id="IPR005226">
    <property type="entry name" value="UPF0014_fam"/>
</dbReference>
<feature type="region of interest" description="Disordered" evidence="6">
    <location>
        <begin position="400"/>
        <end position="432"/>
    </location>
</feature>
<dbReference type="GeneID" id="20527000"/>
<reference evidence="9" key="1">
    <citation type="submission" date="2013-04" db="EMBL/GenBank/DDBJ databases">
        <title>The Genome Sequence of Fonticula alba ATCC 38817.</title>
        <authorList>
            <consortium name="The Broad Institute Genomics Platform"/>
            <person name="Russ C."/>
            <person name="Cuomo C."/>
            <person name="Burger G."/>
            <person name="Gray M.W."/>
            <person name="Holland P.W.H."/>
            <person name="King N."/>
            <person name="Lang F.B.F."/>
            <person name="Roger A.J."/>
            <person name="Ruiz-Trillo I."/>
            <person name="Brown M."/>
            <person name="Walker B."/>
            <person name="Young S."/>
            <person name="Zeng Q."/>
            <person name="Gargeya S."/>
            <person name="Fitzgerald M."/>
            <person name="Haas B."/>
            <person name="Abouelleil A."/>
            <person name="Allen A.W."/>
            <person name="Alvarado L."/>
            <person name="Arachchi H.M."/>
            <person name="Berlin A.M."/>
            <person name="Chapman S.B."/>
            <person name="Gainer-Dewar J."/>
            <person name="Goldberg J."/>
            <person name="Griggs A."/>
            <person name="Gujja S."/>
            <person name="Hansen M."/>
            <person name="Howarth C."/>
            <person name="Imamovic A."/>
            <person name="Ireland A."/>
            <person name="Larimer J."/>
            <person name="McCowan C."/>
            <person name="Murphy C."/>
            <person name="Pearson M."/>
            <person name="Poon T.W."/>
            <person name="Priest M."/>
            <person name="Roberts A."/>
            <person name="Saif S."/>
            <person name="Shea T."/>
            <person name="Sisk P."/>
            <person name="Sykes S."/>
            <person name="Wortman J."/>
            <person name="Nusbaum C."/>
            <person name="Birren B."/>
        </authorList>
    </citation>
    <scope>NUCLEOTIDE SEQUENCE [LARGE SCALE GENOMIC DNA]</scope>
    <source>
        <strain evidence="9">ATCC 38817</strain>
    </source>
</reference>
<keyword evidence="3 7" id="KW-0812">Transmembrane</keyword>
<gene>
    <name evidence="9" type="ORF">H696_02275</name>
</gene>
<evidence type="ECO:0000256" key="4">
    <source>
        <dbReference type="ARBA" id="ARBA00022989"/>
    </source>
</evidence>